<dbReference type="Pfam" id="PF12937">
    <property type="entry name" value="F-box-like"/>
    <property type="match status" value="1"/>
</dbReference>
<dbReference type="InterPro" id="IPR032675">
    <property type="entry name" value="LRR_dom_sf"/>
</dbReference>
<dbReference type="AlphaFoldDB" id="A0AAD9PV09"/>
<feature type="compositionally biased region" description="Basic and acidic residues" evidence="1">
    <location>
        <begin position="9"/>
        <end position="20"/>
    </location>
</feature>
<dbReference type="Proteomes" id="UP001249851">
    <property type="component" value="Unassembled WGS sequence"/>
</dbReference>
<comment type="caution">
    <text evidence="3">The sequence shown here is derived from an EMBL/GenBank/DDBJ whole genome shotgun (WGS) entry which is preliminary data.</text>
</comment>
<dbReference type="SUPFAM" id="SSF81383">
    <property type="entry name" value="F-box domain"/>
    <property type="match status" value="1"/>
</dbReference>
<reference evidence="3" key="2">
    <citation type="journal article" date="2023" name="Science">
        <title>Genomic signatures of disease resistance in endangered staghorn corals.</title>
        <authorList>
            <person name="Vollmer S.V."/>
            <person name="Selwyn J.D."/>
            <person name="Despard B.A."/>
            <person name="Roesel C.L."/>
        </authorList>
    </citation>
    <scope>NUCLEOTIDE SEQUENCE</scope>
    <source>
        <strain evidence="3">K2</strain>
    </source>
</reference>
<sequence>MQRSIESFFQRKRDADVNEDREVEAVQKEIVEAESGSSKAAAPLSTAPKRSCNVCLGKKDSNSRQLNEIPTEVVTEIFSYLTIQEVLAGPGVACHRFYNIVKSCKELWRKLKTTVEFSVLSFRFIMVHAQNFEVLSLIYSQKSVRYNSLDSYIQDCLSLCVNVRELDLSHNTSVVSLAFTQNIPFLNKIIIKGCTSLDPDIMIAKLGCCKTLTVLDITSCIQLEEHHVFGLIQVCKQLPLLKIFKAKWSCQFSPETVIDILSSSNLSELAVTPSNWGSPLWAEIFKVFSTVRFGECIMSQI</sequence>
<dbReference type="SUPFAM" id="SSF52047">
    <property type="entry name" value="RNI-like"/>
    <property type="match status" value="1"/>
</dbReference>
<evidence type="ECO:0000256" key="1">
    <source>
        <dbReference type="SAM" id="MobiDB-lite"/>
    </source>
</evidence>
<dbReference type="PROSITE" id="PS50181">
    <property type="entry name" value="FBOX"/>
    <property type="match status" value="1"/>
</dbReference>
<protein>
    <recommendedName>
        <fullName evidence="2">F-box domain-containing protein</fullName>
    </recommendedName>
</protein>
<reference evidence="3" key="1">
    <citation type="journal article" date="2023" name="G3 (Bethesda)">
        <title>Whole genome assembly and annotation of the endangered Caribbean coral Acropora cervicornis.</title>
        <authorList>
            <person name="Selwyn J.D."/>
            <person name="Vollmer S.V."/>
        </authorList>
    </citation>
    <scope>NUCLEOTIDE SEQUENCE</scope>
    <source>
        <strain evidence="3">K2</strain>
    </source>
</reference>
<dbReference type="EMBL" id="JARQWQ010000124">
    <property type="protein sequence ID" value="KAK2549570.1"/>
    <property type="molecule type" value="Genomic_DNA"/>
</dbReference>
<organism evidence="3 4">
    <name type="scientific">Acropora cervicornis</name>
    <name type="common">Staghorn coral</name>
    <dbReference type="NCBI Taxonomy" id="6130"/>
    <lineage>
        <taxon>Eukaryota</taxon>
        <taxon>Metazoa</taxon>
        <taxon>Cnidaria</taxon>
        <taxon>Anthozoa</taxon>
        <taxon>Hexacorallia</taxon>
        <taxon>Scleractinia</taxon>
        <taxon>Astrocoeniina</taxon>
        <taxon>Acroporidae</taxon>
        <taxon>Acropora</taxon>
    </lineage>
</organism>
<gene>
    <name evidence="3" type="ORF">P5673_029958</name>
</gene>
<name>A0AAD9PV09_ACRCE</name>
<evidence type="ECO:0000313" key="3">
    <source>
        <dbReference type="EMBL" id="KAK2549570.1"/>
    </source>
</evidence>
<evidence type="ECO:0000259" key="2">
    <source>
        <dbReference type="PROSITE" id="PS50181"/>
    </source>
</evidence>
<proteinExistence type="predicted"/>
<feature type="domain" description="F-box" evidence="2">
    <location>
        <begin position="63"/>
        <end position="111"/>
    </location>
</feature>
<feature type="region of interest" description="Disordered" evidence="1">
    <location>
        <begin position="1"/>
        <end position="20"/>
    </location>
</feature>
<dbReference type="InterPro" id="IPR001810">
    <property type="entry name" value="F-box_dom"/>
</dbReference>
<dbReference type="Gene3D" id="1.20.1280.50">
    <property type="match status" value="1"/>
</dbReference>
<dbReference type="Gene3D" id="3.80.10.10">
    <property type="entry name" value="Ribonuclease Inhibitor"/>
    <property type="match status" value="1"/>
</dbReference>
<evidence type="ECO:0000313" key="4">
    <source>
        <dbReference type="Proteomes" id="UP001249851"/>
    </source>
</evidence>
<accession>A0AAD9PV09</accession>
<keyword evidence="4" id="KW-1185">Reference proteome</keyword>
<dbReference type="InterPro" id="IPR036047">
    <property type="entry name" value="F-box-like_dom_sf"/>
</dbReference>